<dbReference type="FunFam" id="3.40.1440.10:FF:000001">
    <property type="entry name" value="UvrABC system protein C"/>
    <property type="match status" value="1"/>
</dbReference>
<evidence type="ECO:0000256" key="5">
    <source>
        <dbReference type="ARBA" id="ARBA00023204"/>
    </source>
</evidence>
<evidence type="ECO:0000256" key="7">
    <source>
        <dbReference type="HAMAP-Rule" id="MF_00203"/>
    </source>
</evidence>
<dbReference type="Pfam" id="PF01541">
    <property type="entry name" value="GIY-YIG"/>
    <property type="match status" value="1"/>
</dbReference>
<gene>
    <name evidence="7" type="primary">uvrC</name>
    <name evidence="10" type="ORF">IAC51_05175</name>
</gene>
<dbReference type="GO" id="GO:0009432">
    <property type="term" value="P:SOS response"/>
    <property type="evidence" value="ECO:0007669"/>
    <property type="project" value="UniProtKB-UniRule"/>
</dbReference>
<keyword evidence="1 7" id="KW-0963">Cytoplasm</keyword>
<organism evidence="10 11">
    <name type="scientific">Candidatus Aphodosoma intestinipullorum</name>
    <dbReference type="NCBI Taxonomy" id="2840674"/>
    <lineage>
        <taxon>Bacteria</taxon>
        <taxon>Pseudomonadati</taxon>
        <taxon>Bacteroidota</taxon>
        <taxon>Bacteroidia</taxon>
        <taxon>Bacteroidales</taxon>
        <taxon>Candidatus Aphodosoma</taxon>
    </lineage>
</organism>
<reference evidence="10" key="2">
    <citation type="journal article" date="2021" name="PeerJ">
        <title>Extensive microbial diversity within the chicken gut microbiome revealed by metagenomics and culture.</title>
        <authorList>
            <person name="Gilroy R."/>
            <person name="Ravi A."/>
            <person name="Getino M."/>
            <person name="Pursley I."/>
            <person name="Horton D.L."/>
            <person name="Alikhan N.F."/>
            <person name="Baker D."/>
            <person name="Gharbi K."/>
            <person name="Hall N."/>
            <person name="Watson M."/>
            <person name="Adriaenssens E.M."/>
            <person name="Foster-Nyarko E."/>
            <person name="Jarju S."/>
            <person name="Secka A."/>
            <person name="Antonio M."/>
            <person name="Oren A."/>
            <person name="Chaudhuri R.R."/>
            <person name="La Ragione R."/>
            <person name="Hildebrand F."/>
            <person name="Pallen M.J."/>
        </authorList>
    </citation>
    <scope>NUCLEOTIDE SEQUENCE</scope>
    <source>
        <strain evidence="10">3924</strain>
    </source>
</reference>
<dbReference type="InterPro" id="IPR036876">
    <property type="entry name" value="UVR_dom_sf"/>
</dbReference>
<dbReference type="SUPFAM" id="SSF46600">
    <property type="entry name" value="C-terminal UvrC-binding domain of UvrB"/>
    <property type="match status" value="1"/>
</dbReference>
<evidence type="ECO:0000256" key="3">
    <source>
        <dbReference type="ARBA" id="ARBA00022769"/>
    </source>
</evidence>
<dbReference type="HAMAP" id="MF_00203">
    <property type="entry name" value="UvrC"/>
    <property type="match status" value="1"/>
</dbReference>
<proteinExistence type="inferred from homology"/>
<dbReference type="AlphaFoldDB" id="A0A940IEU1"/>
<dbReference type="FunFam" id="3.30.420.340:FF:000002">
    <property type="entry name" value="UvrABC system protein C"/>
    <property type="match status" value="1"/>
</dbReference>
<feature type="domain" description="GIY-YIG" evidence="8">
    <location>
        <begin position="17"/>
        <end position="95"/>
    </location>
</feature>
<protein>
    <recommendedName>
        <fullName evidence="7">UvrABC system protein C</fullName>
        <shortName evidence="7">Protein UvrC</shortName>
    </recommendedName>
    <alternativeName>
        <fullName evidence="7">Excinuclease ABC subunit C</fullName>
    </alternativeName>
</protein>
<evidence type="ECO:0000313" key="10">
    <source>
        <dbReference type="EMBL" id="MBO8440024.1"/>
    </source>
</evidence>
<dbReference type="PANTHER" id="PTHR30562:SF1">
    <property type="entry name" value="UVRABC SYSTEM PROTEIN C"/>
    <property type="match status" value="1"/>
</dbReference>
<dbReference type="GO" id="GO:0009381">
    <property type="term" value="F:excinuclease ABC activity"/>
    <property type="evidence" value="ECO:0007669"/>
    <property type="project" value="UniProtKB-UniRule"/>
</dbReference>
<dbReference type="PROSITE" id="PS50164">
    <property type="entry name" value="GIY_YIG"/>
    <property type="match status" value="1"/>
</dbReference>
<dbReference type="GO" id="GO:0003677">
    <property type="term" value="F:DNA binding"/>
    <property type="evidence" value="ECO:0007669"/>
    <property type="project" value="UniProtKB-UniRule"/>
</dbReference>
<keyword evidence="2 7" id="KW-0227">DNA damage</keyword>
<sequence length="605" mass="69647">MSERIEILKQKISVLPETPGVYQYFNNDGKIIYVGKAKNLKRRVSSYFNKKHDSPKLNVLVRNIYDLKYIVVESEEDALLLENNLIKKYQPRYNVLLKDGKTYPWLCITREMYPRVFKTRSVIKGADYFGPYSSSWTLDVLIELIRELYPIRTCKLYITPESIASGKFDLCLQYHIKNCLGVCHGLQSVEDYRRMIDEIKEIARGNSHAVTDYLITQMKQLSSEYRFEEAQKLKEKYDSIVKYQSKTIITTVSDDNLDVFSYDDDEDAAYVNILRIAKGSVVQGFTIEYKKNLDETPEEILSLAIVELRERLKSNSHTIILPFMIDLPLKNVELIVPQRGDRKKLLDLSLQNVRQYKVDKYKQSEKLNPEQRATKLLKEIKERLHLKRLPKHIECFDNSNISGTNAVAACVVYKSAKPSKKDYRKYIIKTVEGPDDYASMQEVVRRRYSRMVNEGAQLPDLIITDGGKGQMSVVSQVVHDELGLDIEIAGLAKDDKHRTSEVLVGVPPMAVGLKPNETLFNFLASMQDEVHRFAITFHRDRRSKSQVHSELDVIAGIGEKTKAELLKSLKSVRRISSASEGELQKIVGKRRGSIVYNYFKNKIES</sequence>
<reference evidence="10" key="1">
    <citation type="submission" date="2020-10" db="EMBL/GenBank/DDBJ databases">
        <authorList>
            <person name="Gilroy R."/>
        </authorList>
    </citation>
    <scope>NUCLEOTIDE SEQUENCE</scope>
    <source>
        <strain evidence="10">3924</strain>
    </source>
</reference>
<keyword evidence="4 7" id="KW-0267">Excision nuclease</keyword>
<comment type="subcellular location">
    <subcellularLocation>
        <location evidence="7">Cytoplasm</location>
    </subcellularLocation>
</comment>
<feature type="domain" description="UvrC family homology region profile" evidence="9">
    <location>
        <begin position="280"/>
        <end position="478"/>
    </location>
</feature>
<keyword evidence="5 7" id="KW-0234">DNA repair</keyword>
<comment type="similarity">
    <text evidence="7">Belongs to the UvrC family.</text>
</comment>
<dbReference type="PANTHER" id="PTHR30562">
    <property type="entry name" value="UVRC/OXIDOREDUCTASE"/>
    <property type="match status" value="1"/>
</dbReference>
<keyword evidence="3 7" id="KW-0228">DNA excision</keyword>
<dbReference type="Gene3D" id="3.40.1440.10">
    <property type="entry name" value="GIY-YIG endonuclease"/>
    <property type="match status" value="1"/>
</dbReference>
<dbReference type="GO" id="GO:0006289">
    <property type="term" value="P:nucleotide-excision repair"/>
    <property type="evidence" value="ECO:0007669"/>
    <property type="project" value="UniProtKB-UniRule"/>
</dbReference>
<dbReference type="InterPro" id="IPR001162">
    <property type="entry name" value="UvrC_RNase_H_dom"/>
</dbReference>
<dbReference type="InterPro" id="IPR000305">
    <property type="entry name" value="GIY-YIG_endonuc"/>
</dbReference>
<dbReference type="InterPro" id="IPR035901">
    <property type="entry name" value="GIY-YIG_endonuc_sf"/>
</dbReference>
<dbReference type="EMBL" id="JADIMV010000086">
    <property type="protein sequence ID" value="MBO8440024.1"/>
    <property type="molecule type" value="Genomic_DNA"/>
</dbReference>
<accession>A0A940IEU1</accession>
<dbReference type="Gene3D" id="1.10.150.20">
    <property type="entry name" value="5' to 3' exonuclease, C-terminal subdomain"/>
    <property type="match status" value="1"/>
</dbReference>
<dbReference type="GO" id="GO:0005737">
    <property type="term" value="C:cytoplasm"/>
    <property type="evidence" value="ECO:0007669"/>
    <property type="project" value="UniProtKB-SubCell"/>
</dbReference>
<dbReference type="Proteomes" id="UP000712007">
    <property type="component" value="Unassembled WGS sequence"/>
</dbReference>
<dbReference type="InterPro" id="IPR004791">
    <property type="entry name" value="UvrC"/>
</dbReference>
<dbReference type="Gene3D" id="3.30.420.340">
    <property type="entry name" value="UvrC, RNAse H endonuclease domain"/>
    <property type="match status" value="1"/>
</dbReference>
<evidence type="ECO:0000256" key="1">
    <source>
        <dbReference type="ARBA" id="ARBA00022490"/>
    </source>
</evidence>
<dbReference type="Pfam" id="PF22920">
    <property type="entry name" value="UvrC_RNaseH"/>
    <property type="match status" value="1"/>
</dbReference>
<dbReference type="InterPro" id="IPR047296">
    <property type="entry name" value="GIY-YIG_UvrC_Cho"/>
</dbReference>
<dbReference type="CDD" id="cd10434">
    <property type="entry name" value="GIY-YIG_UvrC_Cho"/>
    <property type="match status" value="1"/>
</dbReference>
<evidence type="ECO:0000256" key="6">
    <source>
        <dbReference type="ARBA" id="ARBA00023236"/>
    </source>
</evidence>
<dbReference type="PROSITE" id="PS50165">
    <property type="entry name" value="UVRC"/>
    <property type="match status" value="1"/>
</dbReference>
<dbReference type="SMART" id="SM00465">
    <property type="entry name" value="GIYc"/>
    <property type="match status" value="1"/>
</dbReference>
<dbReference type="SUPFAM" id="SSF47781">
    <property type="entry name" value="RuvA domain 2-like"/>
    <property type="match status" value="1"/>
</dbReference>
<name>A0A940IEU1_9BACT</name>
<dbReference type="NCBIfam" id="TIGR00194">
    <property type="entry name" value="uvrC"/>
    <property type="match status" value="1"/>
</dbReference>
<evidence type="ECO:0000256" key="2">
    <source>
        <dbReference type="ARBA" id="ARBA00022763"/>
    </source>
</evidence>
<evidence type="ECO:0000259" key="8">
    <source>
        <dbReference type="PROSITE" id="PS50164"/>
    </source>
</evidence>
<dbReference type="InterPro" id="IPR010994">
    <property type="entry name" value="RuvA_2-like"/>
</dbReference>
<dbReference type="Pfam" id="PF08459">
    <property type="entry name" value="UvrC_RNaseH_dom"/>
    <property type="match status" value="1"/>
</dbReference>
<evidence type="ECO:0000313" key="11">
    <source>
        <dbReference type="Proteomes" id="UP000712007"/>
    </source>
</evidence>
<dbReference type="InterPro" id="IPR038476">
    <property type="entry name" value="UvrC_RNase_H_dom_sf"/>
</dbReference>
<comment type="subunit">
    <text evidence="7">Interacts with UvrB in an incision complex.</text>
</comment>
<dbReference type="SUPFAM" id="SSF82771">
    <property type="entry name" value="GIY-YIG endonuclease"/>
    <property type="match status" value="1"/>
</dbReference>
<keyword evidence="6 7" id="KW-0742">SOS response</keyword>
<evidence type="ECO:0000259" key="9">
    <source>
        <dbReference type="PROSITE" id="PS50165"/>
    </source>
</evidence>
<evidence type="ECO:0000256" key="4">
    <source>
        <dbReference type="ARBA" id="ARBA00022881"/>
    </source>
</evidence>
<dbReference type="GO" id="GO:0009380">
    <property type="term" value="C:excinuclease repair complex"/>
    <property type="evidence" value="ECO:0007669"/>
    <property type="project" value="InterPro"/>
</dbReference>
<comment type="function">
    <text evidence="7">The UvrABC repair system catalyzes the recognition and processing of DNA lesions. UvrC both incises the 5' and 3' sides of the lesion. The N-terminal half is responsible for the 3' incision and the C-terminal half is responsible for the 5' incision.</text>
</comment>
<comment type="caution">
    <text evidence="10">The sequence shown here is derived from an EMBL/GenBank/DDBJ whole genome shotgun (WGS) entry which is preliminary data.</text>
</comment>
<dbReference type="InterPro" id="IPR050066">
    <property type="entry name" value="UvrABC_protein_C"/>
</dbReference>